<dbReference type="AlphaFoldDB" id="A0A2M8QAI3"/>
<dbReference type="Gene3D" id="2.60.40.1180">
    <property type="entry name" value="Golgi alpha-mannosidase II"/>
    <property type="match status" value="1"/>
</dbReference>
<evidence type="ECO:0000256" key="2">
    <source>
        <dbReference type="ARBA" id="ARBA00023295"/>
    </source>
</evidence>
<dbReference type="InterPro" id="IPR017853">
    <property type="entry name" value="GH"/>
</dbReference>
<keyword evidence="1" id="KW-0378">Hydrolase</keyword>
<dbReference type="SUPFAM" id="SSF51445">
    <property type="entry name" value="(Trans)glycosidases"/>
    <property type="match status" value="1"/>
</dbReference>
<proteinExistence type="predicted"/>
<evidence type="ECO:0000313" key="4">
    <source>
        <dbReference type="EMBL" id="PJF46823.1"/>
    </source>
</evidence>
<dbReference type="PANTHER" id="PTHR10357">
    <property type="entry name" value="ALPHA-AMYLASE FAMILY MEMBER"/>
    <property type="match status" value="1"/>
</dbReference>
<keyword evidence="2" id="KW-0326">Glycosidase</keyword>
<dbReference type="Proteomes" id="UP000230790">
    <property type="component" value="Unassembled WGS sequence"/>
</dbReference>
<dbReference type="EMBL" id="PGTN01000091">
    <property type="protein sequence ID" value="PJF46823.1"/>
    <property type="molecule type" value="Genomic_DNA"/>
</dbReference>
<dbReference type="SMART" id="SM00642">
    <property type="entry name" value="Aamy"/>
    <property type="match status" value="1"/>
</dbReference>
<dbReference type="CDD" id="cd11338">
    <property type="entry name" value="AmyAc_CMD"/>
    <property type="match status" value="1"/>
</dbReference>
<dbReference type="SUPFAM" id="SSF51011">
    <property type="entry name" value="Glycosyl hydrolase domain"/>
    <property type="match status" value="1"/>
</dbReference>
<evidence type="ECO:0000256" key="1">
    <source>
        <dbReference type="ARBA" id="ARBA00022801"/>
    </source>
</evidence>
<dbReference type="Gene3D" id="3.20.20.80">
    <property type="entry name" value="Glycosidases"/>
    <property type="match status" value="1"/>
</dbReference>
<gene>
    <name evidence="4" type="ORF">CUN48_11825</name>
</gene>
<organism evidence="4 5">
    <name type="scientific">Candidatus Thermofonsia Clade 3 bacterium</name>
    <dbReference type="NCBI Taxonomy" id="2364212"/>
    <lineage>
        <taxon>Bacteria</taxon>
        <taxon>Bacillati</taxon>
        <taxon>Chloroflexota</taxon>
        <taxon>Candidatus Thermofontia</taxon>
        <taxon>Candidatus Thermofonsia Clade 3</taxon>
    </lineage>
</organism>
<evidence type="ECO:0000259" key="3">
    <source>
        <dbReference type="SMART" id="SM00642"/>
    </source>
</evidence>
<name>A0A2M8QAI3_9CHLR</name>
<comment type="caution">
    <text evidence="4">The sequence shown here is derived from an EMBL/GenBank/DDBJ whole genome shotgun (WGS) entry which is preliminary data.</text>
</comment>
<dbReference type="PANTHER" id="PTHR10357:SF210">
    <property type="entry name" value="MALTODEXTRIN GLUCOSIDASE"/>
    <property type="match status" value="1"/>
</dbReference>
<protein>
    <submittedName>
        <fullName evidence="4">Alpha-amylase</fullName>
    </submittedName>
</protein>
<dbReference type="GO" id="GO:0016798">
    <property type="term" value="F:hydrolase activity, acting on glycosyl bonds"/>
    <property type="evidence" value="ECO:0007669"/>
    <property type="project" value="UniProtKB-KW"/>
</dbReference>
<dbReference type="InterPro" id="IPR006047">
    <property type="entry name" value="GH13_cat_dom"/>
</dbReference>
<dbReference type="Pfam" id="PF00128">
    <property type="entry name" value="Alpha-amylase"/>
    <property type="match status" value="1"/>
</dbReference>
<dbReference type="GO" id="GO:0005975">
    <property type="term" value="P:carbohydrate metabolic process"/>
    <property type="evidence" value="ECO:0007669"/>
    <property type="project" value="InterPro"/>
</dbReference>
<evidence type="ECO:0000313" key="5">
    <source>
        <dbReference type="Proteomes" id="UP000230790"/>
    </source>
</evidence>
<accession>A0A2M8QAI3</accession>
<dbReference type="InterPro" id="IPR013780">
    <property type="entry name" value="Glyco_hydro_b"/>
</dbReference>
<sequence>MVETPHWVRHAIFYQIFPDRFAKSERVAKPSNLEPWEEKPTHYGFKGGDLIGVVEHLDYLQDLGINAIYLCPIFQSTANHRYHTHDYYRVDPILGGDAAFRALLDEAHRRDIRVIIDGVFNHASRGFYQFNHALENGAASPYLDWFYIRGFPLHAYEGKPINYDAWWGIPALPKLNTRTPAVREFIFDVAQHWIRFGADGWRLDVPAEIDDDEFWREFRRRVKTVNPDAYLVGEIWHPAQRWLQGDQFDAVMNYQFAKACIGFFVGEAMDVNLTAGVGYAPVPVMDAPAFGRALEEMLALYDENVCAVQMNLLDSHDTARFLSIAGGDVAALKLATLCQMTFPGAPSIYYGDEIGMRGGKDPDCRRAFIWDEATWDIGLRDYFKQCIALRRRYRALRDGGFNVLFAEGRVIAYLRARGDEKLIVALNSGPAAATMNIVVRDVLPEGSELRGELGERVSYTVTDGVLRNVSIPKRKGVVLRLVTTS</sequence>
<reference evidence="4 5" key="1">
    <citation type="submission" date="2017-11" db="EMBL/GenBank/DDBJ databases">
        <title>Evolution of Phototrophy in the Chloroflexi Phylum Driven by Horizontal Gene Transfer.</title>
        <authorList>
            <person name="Ward L.M."/>
            <person name="Hemp J."/>
            <person name="Shih P.M."/>
            <person name="Mcglynn S.E."/>
            <person name="Fischer W."/>
        </authorList>
    </citation>
    <scope>NUCLEOTIDE SEQUENCE [LARGE SCALE GENOMIC DNA]</scope>
    <source>
        <strain evidence="4">JP3_7</strain>
    </source>
</reference>
<feature type="domain" description="Glycosyl hydrolase family 13 catalytic" evidence="3">
    <location>
        <begin position="15"/>
        <end position="390"/>
    </location>
</feature>